<dbReference type="EMBL" id="CP009170">
    <property type="protein sequence ID" value="AIS52248.1"/>
    <property type="molecule type" value="Genomic_DNA"/>
</dbReference>
<dbReference type="InterPro" id="IPR036196">
    <property type="entry name" value="Ptyr_pPase_sf"/>
</dbReference>
<evidence type="ECO:0000313" key="11">
    <source>
        <dbReference type="EMBL" id="AIS52248.1"/>
    </source>
</evidence>
<feature type="domain" description="Phosphotyrosine protein phosphatase I" evidence="10">
    <location>
        <begin position="6"/>
        <end position="139"/>
    </location>
</feature>
<sequence length="145" mass="16381">MSKNKKILYFICTGNSCRSQMAEGFGKYYGKDDFEVYSGGVEAHGLNPKAIQVMKEIGIDISNQTSDLLDENILFKADYVITLCGDARDKCPALPPSIKSLHWDLEDPARATGTEEEVLNKFREIRDIIKENVKNLIEDIKEHSH</sequence>
<dbReference type="FunFam" id="3.40.50.2300:FF:000237">
    <property type="entry name" value="Arsenate reductase"/>
    <property type="match status" value="1"/>
</dbReference>
<keyword evidence="12" id="KW-1185">Reference proteome</keyword>
<organism evidence="11 12">
    <name type="scientific">Thermoanaerobacter kivui</name>
    <name type="common">Acetogenium kivui</name>
    <dbReference type="NCBI Taxonomy" id="2325"/>
    <lineage>
        <taxon>Bacteria</taxon>
        <taxon>Bacillati</taxon>
        <taxon>Bacillota</taxon>
        <taxon>Clostridia</taxon>
        <taxon>Thermoanaerobacterales</taxon>
        <taxon>Thermoanaerobacteraceae</taxon>
        <taxon>Thermoanaerobacter</taxon>
    </lineage>
</organism>
<evidence type="ECO:0000256" key="3">
    <source>
        <dbReference type="ARBA" id="ARBA00023002"/>
    </source>
</evidence>
<dbReference type="CDD" id="cd16345">
    <property type="entry name" value="LMWP_ArsC"/>
    <property type="match status" value="1"/>
</dbReference>
<dbReference type="GO" id="GO:0030612">
    <property type="term" value="F:arsenate reductase (thioredoxin) activity"/>
    <property type="evidence" value="ECO:0007669"/>
    <property type="project" value="UniProtKB-EC"/>
</dbReference>
<dbReference type="NCBIfam" id="TIGR02691">
    <property type="entry name" value="arsC_pI258_fam"/>
    <property type="match status" value="1"/>
</dbReference>
<dbReference type="eggNOG" id="COG0394">
    <property type="taxonomic scope" value="Bacteria"/>
</dbReference>
<proteinExistence type="inferred from homology"/>
<dbReference type="SMART" id="SM00226">
    <property type="entry name" value="LMWPc"/>
    <property type="match status" value="1"/>
</dbReference>
<comment type="similarity">
    <text evidence="8">Belongs to the low molecular weight phosphotyrosine protein phosphatase family. Thioredoxin-coupled ArsC subfamily.</text>
</comment>
<evidence type="ECO:0000256" key="6">
    <source>
        <dbReference type="ARBA" id="ARBA00039879"/>
    </source>
</evidence>
<evidence type="ECO:0000256" key="5">
    <source>
        <dbReference type="ARBA" id="ARBA00023284"/>
    </source>
</evidence>
<keyword evidence="4" id="KW-1015">Disulfide bond</keyword>
<dbReference type="AlphaFoldDB" id="A0A097AR26"/>
<dbReference type="HOGENOM" id="CLU_071415_3_2_9"/>
<dbReference type="RefSeq" id="WP_084574193.1">
    <property type="nucleotide sequence ID" value="NZ_CP009170.1"/>
</dbReference>
<dbReference type="PANTHER" id="PTHR43428">
    <property type="entry name" value="ARSENATE REDUCTASE"/>
    <property type="match status" value="1"/>
</dbReference>
<dbReference type="Pfam" id="PF01451">
    <property type="entry name" value="LMWPc"/>
    <property type="match status" value="1"/>
</dbReference>
<dbReference type="Proteomes" id="UP000029669">
    <property type="component" value="Chromosome"/>
</dbReference>
<reference evidence="12" key="1">
    <citation type="journal article" date="2015" name="Genome Announc.">
        <title>Whole-Genome Sequences of 80 Environmental and Clinical Isolates of Burkholderia pseudomallei.</title>
        <authorList>
            <person name="Johnson S.L."/>
            <person name="Baker A.L."/>
            <person name="Chain P.S."/>
            <person name="Currie B.J."/>
            <person name="Daligault H.E."/>
            <person name="Davenport K.W."/>
            <person name="Davis C.B."/>
            <person name="Inglis T.J."/>
            <person name="Kaestli M."/>
            <person name="Koren S."/>
            <person name="Mayo M."/>
            <person name="Merritt A.J."/>
            <person name="Price E.P."/>
            <person name="Sarovich D.S."/>
            <person name="Warner J."/>
            <person name="Rosovitz M.J."/>
        </authorList>
    </citation>
    <scope>NUCLEOTIDE SEQUENCE [LARGE SCALE GENOMIC DNA]</scope>
    <source>
        <strain evidence="12">DSM 2030</strain>
    </source>
</reference>
<evidence type="ECO:0000256" key="8">
    <source>
        <dbReference type="ARBA" id="ARBA00061528"/>
    </source>
</evidence>
<keyword evidence="1" id="KW-0963">Cytoplasm</keyword>
<gene>
    <name evidence="11" type="primary">arsC</name>
    <name evidence="11" type="ORF">TKV_c10740</name>
</gene>
<dbReference type="PANTHER" id="PTHR43428:SF1">
    <property type="entry name" value="ARSENATE REDUCTASE"/>
    <property type="match status" value="1"/>
</dbReference>
<dbReference type="Gene3D" id="3.40.50.2300">
    <property type="match status" value="1"/>
</dbReference>
<keyword evidence="3" id="KW-0560">Oxidoreductase</keyword>
<dbReference type="InterPro" id="IPR023485">
    <property type="entry name" value="Ptyr_pPase"/>
</dbReference>
<dbReference type="GO" id="GO:0046685">
    <property type="term" value="P:response to arsenic-containing substance"/>
    <property type="evidence" value="ECO:0007669"/>
    <property type="project" value="UniProtKB-KW"/>
</dbReference>
<dbReference type="EC" id="1.20.4.4" evidence="9"/>
<dbReference type="OrthoDB" id="9784339at2"/>
<dbReference type="GO" id="GO:0004725">
    <property type="term" value="F:protein tyrosine phosphatase activity"/>
    <property type="evidence" value="ECO:0007669"/>
    <property type="project" value="InterPro"/>
</dbReference>
<evidence type="ECO:0000256" key="4">
    <source>
        <dbReference type="ARBA" id="ARBA00023157"/>
    </source>
</evidence>
<protein>
    <recommendedName>
        <fullName evidence="6">Arsenate reductase</fullName>
        <ecNumber evidence="9">1.20.4.4</ecNumber>
    </recommendedName>
</protein>
<name>A0A097AR26_THEKI</name>
<evidence type="ECO:0000256" key="1">
    <source>
        <dbReference type="ARBA" id="ARBA00022490"/>
    </source>
</evidence>
<evidence type="ECO:0000259" key="10">
    <source>
        <dbReference type="SMART" id="SM00226"/>
    </source>
</evidence>
<evidence type="ECO:0000256" key="7">
    <source>
        <dbReference type="ARBA" id="ARBA00052766"/>
    </source>
</evidence>
<dbReference type="STRING" id="2325.TKV_c10740"/>
<comment type="catalytic activity">
    <reaction evidence="7">
        <text>arsenate + [thioredoxin]-dithiol + H(+) = arsenite + [thioredoxin]-disulfide + H2O</text>
        <dbReference type="Rhea" id="RHEA:43848"/>
        <dbReference type="Rhea" id="RHEA-COMP:10698"/>
        <dbReference type="Rhea" id="RHEA-COMP:10700"/>
        <dbReference type="ChEBI" id="CHEBI:15377"/>
        <dbReference type="ChEBI" id="CHEBI:15378"/>
        <dbReference type="ChEBI" id="CHEBI:29242"/>
        <dbReference type="ChEBI" id="CHEBI:29950"/>
        <dbReference type="ChEBI" id="CHEBI:48597"/>
        <dbReference type="ChEBI" id="CHEBI:50058"/>
        <dbReference type="EC" id="1.20.4.4"/>
    </reaction>
</comment>
<accession>A0A097AR26</accession>
<evidence type="ECO:0000256" key="9">
    <source>
        <dbReference type="ARBA" id="ARBA00066655"/>
    </source>
</evidence>
<dbReference type="SUPFAM" id="SSF52788">
    <property type="entry name" value="Phosphotyrosine protein phosphatases I"/>
    <property type="match status" value="1"/>
</dbReference>
<evidence type="ECO:0000256" key="2">
    <source>
        <dbReference type="ARBA" id="ARBA00022849"/>
    </source>
</evidence>
<evidence type="ECO:0000313" key="12">
    <source>
        <dbReference type="Proteomes" id="UP000029669"/>
    </source>
</evidence>
<keyword evidence="2" id="KW-0059">Arsenical resistance</keyword>
<dbReference type="InterPro" id="IPR014064">
    <property type="entry name" value="Arsenate_reductase_ArsC"/>
</dbReference>
<keyword evidence="5" id="KW-0676">Redox-active center</keyword>
<dbReference type="KEGG" id="tki:TKV_c10740"/>